<protein>
    <submittedName>
        <fullName evidence="1">Integrase catalytic domain-containing protein</fullName>
    </submittedName>
</protein>
<dbReference type="OrthoDB" id="6425146at2759"/>
<reference evidence="1" key="1">
    <citation type="submission" date="2020-08" db="EMBL/GenBank/DDBJ databases">
        <title>Multicomponent nature underlies the extraordinary mechanical properties of spider dragline silk.</title>
        <authorList>
            <person name="Kono N."/>
            <person name="Nakamura H."/>
            <person name="Mori M."/>
            <person name="Yoshida Y."/>
            <person name="Ohtoshi R."/>
            <person name="Malay A.D."/>
            <person name="Moran D.A.P."/>
            <person name="Tomita M."/>
            <person name="Numata K."/>
            <person name="Arakawa K."/>
        </authorList>
    </citation>
    <scope>NUCLEOTIDE SEQUENCE</scope>
</reference>
<proteinExistence type="predicted"/>
<gene>
    <name evidence="1" type="primary">AVEN_175441_1</name>
    <name evidence="1" type="ORF">NPIL_432751</name>
</gene>
<dbReference type="EMBL" id="BMAW01103592">
    <property type="protein sequence ID" value="GFT09891.1"/>
    <property type="molecule type" value="Genomic_DNA"/>
</dbReference>
<evidence type="ECO:0000313" key="2">
    <source>
        <dbReference type="Proteomes" id="UP000887013"/>
    </source>
</evidence>
<dbReference type="AlphaFoldDB" id="A0A8X6NDV0"/>
<dbReference type="PANTHER" id="PTHR47331">
    <property type="entry name" value="PHD-TYPE DOMAIN-CONTAINING PROTEIN"/>
    <property type="match status" value="1"/>
</dbReference>
<sequence length="130" mass="15251">MRDATHEAELEVSYYMPHHGVYRPDKKTTKLRFVFNASNETTNGTSFNSLEINGGLVQVDLILIMMRFRQDPYAYIADIQKMCRMINIHPSQRNLQCIVWKDSENFRTFNHYLRYCECPIFSNANATSNC</sequence>
<name>A0A8X6NDV0_NEPPI</name>
<accession>A0A8X6NDV0</accession>
<evidence type="ECO:0000313" key="1">
    <source>
        <dbReference type="EMBL" id="GFT09891.1"/>
    </source>
</evidence>
<keyword evidence="2" id="KW-1185">Reference proteome</keyword>
<organism evidence="1 2">
    <name type="scientific">Nephila pilipes</name>
    <name type="common">Giant wood spider</name>
    <name type="synonym">Nephila maculata</name>
    <dbReference type="NCBI Taxonomy" id="299642"/>
    <lineage>
        <taxon>Eukaryota</taxon>
        <taxon>Metazoa</taxon>
        <taxon>Ecdysozoa</taxon>
        <taxon>Arthropoda</taxon>
        <taxon>Chelicerata</taxon>
        <taxon>Arachnida</taxon>
        <taxon>Araneae</taxon>
        <taxon>Araneomorphae</taxon>
        <taxon>Entelegynae</taxon>
        <taxon>Araneoidea</taxon>
        <taxon>Nephilidae</taxon>
        <taxon>Nephila</taxon>
    </lineage>
</organism>
<dbReference type="Proteomes" id="UP000887013">
    <property type="component" value="Unassembled WGS sequence"/>
</dbReference>
<comment type="caution">
    <text evidence="1">The sequence shown here is derived from an EMBL/GenBank/DDBJ whole genome shotgun (WGS) entry which is preliminary data.</text>
</comment>